<gene>
    <name evidence="1" type="ORF">HJG54_06870</name>
</gene>
<protein>
    <submittedName>
        <fullName evidence="1">Uncharacterized protein</fullName>
    </submittedName>
</protein>
<reference evidence="1" key="1">
    <citation type="submission" date="2020-05" db="EMBL/GenBank/DDBJ databases">
        <authorList>
            <person name="Zhu T."/>
            <person name="Keshari N."/>
            <person name="Lu X."/>
        </authorList>
    </citation>
    <scope>NUCLEOTIDE SEQUENCE</scope>
    <source>
        <strain evidence="1">NK1-12</strain>
    </source>
</reference>
<dbReference type="AlphaFoldDB" id="A0AA97AJB8"/>
<accession>A0AA97AJB8</accession>
<proteinExistence type="predicted"/>
<dbReference type="RefSeq" id="WP_316434104.1">
    <property type="nucleotide sequence ID" value="NZ_CP053586.1"/>
</dbReference>
<organism evidence="1">
    <name type="scientific">Leptolyngbya sp. NK1-12</name>
    <dbReference type="NCBI Taxonomy" id="2547451"/>
    <lineage>
        <taxon>Bacteria</taxon>
        <taxon>Bacillati</taxon>
        <taxon>Cyanobacteriota</taxon>
        <taxon>Cyanophyceae</taxon>
        <taxon>Leptolyngbyales</taxon>
        <taxon>Leptolyngbyaceae</taxon>
        <taxon>Leptolyngbya group</taxon>
        <taxon>Leptolyngbya</taxon>
    </lineage>
</organism>
<name>A0AA97AJB8_9CYAN</name>
<evidence type="ECO:0000313" key="1">
    <source>
        <dbReference type="EMBL" id="WNZ22607.1"/>
    </source>
</evidence>
<dbReference type="EMBL" id="CP053586">
    <property type="protein sequence ID" value="WNZ22607.1"/>
    <property type="molecule type" value="Genomic_DNA"/>
</dbReference>
<sequence>MITPDAVRLRRGKAPLALGMAELDDETALEQERIRQVGGGRKSALETIDGLDKAFLRVLEQHTAGSPTDETLKWTNLIPCPFNRATDYSIRWVAVCSFRNSKLKTRFG</sequence>